<protein>
    <submittedName>
        <fullName evidence="2">GCN5-related N-acetyltransferase</fullName>
    </submittedName>
</protein>
<dbReference type="OrthoDB" id="8479334at2"/>
<dbReference type="KEGG" id="tsu:Tresu_0511"/>
<evidence type="ECO:0000313" key="2">
    <source>
        <dbReference type="EMBL" id="AEB13460.1"/>
    </source>
</evidence>
<dbReference type="InterPro" id="IPR016181">
    <property type="entry name" value="Acyl_CoA_acyltransferase"/>
</dbReference>
<evidence type="ECO:0000259" key="1">
    <source>
        <dbReference type="PROSITE" id="PS51186"/>
    </source>
</evidence>
<dbReference type="GO" id="GO:0016747">
    <property type="term" value="F:acyltransferase activity, transferring groups other than amino-acyl groups"/>
    <property type="evidence" value="ECO:0007669"/>
    <property type="project" value="InterPro"/>
</dbReference>
<organism evidence="2 3">
    <name type="scientific">Treponema succinifaciens (strain ATCC 33096 / DSM 2489 / 6091)</name>
    <dbReference type="NCBI Taxonomy" id="869209"/>
    <lineage>
        <taxon>Bacteria</taxon>
        <taxon>Pseudomonadati</taxon>
        <taxon>Spirochaetota</taxon>
        <taxon>Spirochaetia</taxon>
        <taxon>Spirochaetales</taxon>
        <taxon>Treponemataceae</taxon>
        <taxon>Treponema</taxon>
    </lineage>
</organism>
<reference evidence="2 3" key="1">
    <citation type="journal article" date="2011" name="Stand. Genomic Sci.">
        <title>Complete genome sequence of Treponema succinifaciens type strain (6091).</title>
        <authorList>
            <person name="Han C."/>
            <person name="Gronow S."/>
            <person name="Teshima H."/>
            <person name="Lapidus A."/>
            <person name="Nolan M."/>
            <person name="Lucas S."/>
            <person name="Hammon N."/>
            <person name="Deshpande S."/>
            <person name="Cheng J.F."/>
            <person name="Zeytun A."/>
            <person name="Tapia R."/>
            <person name="Goodwin L."/>
            <person name="Pitluck S."/>
            <person name="Liolios K."/>
            <person name="Pagani I."/>
            <person name="Ivanova N."/>
            <person name="Mavromatis K."/>
            <person name="Mikhailova N."/>
            <person name="Huntemann M."/>
            <person name="Pati A."/>
            <person name="Chen A."/>
            <person name="Palaniappan K."/>
            <person name="Land M."/>
            <person name="Hauser L."/>
            <person name="Brambilla E.M."/>
            <person name="Rohde M."/>
            <person name="Goker M."/>
            <person name="Woyke T."/>
            <person name="Bristow J."/>
            <person name="Eisen J.A."/>
            <person name="Markowitz V."/>
            <person name="Hugenholtz P."/>
            <person name="Kyrpides N.C."/>
            <person name="Klenk H.P."/>
            <person name="Detter J.C."/>
        </authorList>
    </citation>
    <scope>NUCLEOTIDE SEQUENCE [LARGE SCALE GENOMIC DNA]</scope>
    <source>
        <strain evidence="3">ATCC 33096 / DSM 2489 / 6091</strain>
    </source>
</reference>
<reference evidence="3" key="2">
    <citation type="submission" date="2011-04" db="EMBL/GenBank/DDBJ databases">
        <title>The complete genome of chromosome of Treponema succinifaciens DSM 2489.</title>
        <authorList>
            <person name="Lucas S."/>
            <person name="Copeland A."/>
            <person name="Lapidus A."/>
            <person name="Bruce D."/>
            <person name="Goodwin L."/>
            <person name="Pitluck S."/>
            <person name="Peters L."/>
            <person name="Kyrpides N."/>
            <person name="Mavromatis K."/>
            <person name="Ivanova N."/>
            <person name="Ovchinnikova G."/>
            <person name="Teshima H."/>
            <person name="Detter J.C."/>
            <person name="Tapia R."/>
            <person name="Han C."/>
            <person name="Land M."/>
            <person name="Hauser L."/>
            <person name="Markowitz V."/>
            <person name="Cheng J.-F."/>
            <person name="Hugenholtz P."/>
            <person name="Woyke T."/>
            <person name="Wu D."/>
            <person name="Gronow S."/>
            <person name="Wellnitz S."/>
            <person name="Brambilla E."/>
            <person name="Klenk H.-P."/>
            <person name="Eisen J.A."/>
        </authorList>
    </citation>
    <scope>NUCLEOTIDE SEQUENCE [LARGE SCALE GENOMIC DNA]</scope>
    <source>
        <strain evidence="3">ATCC 33096 / DSM 2489 / 6091</strain>
    </source>
</reference>
<dbReference type="Proteomes" id="UP000006852">
    <property type="component" value="Chromosome"/>
</dbReference>
<proteinExistence type="predicted"/>
<dbReference type="CDD" id="cd04301">
    <property type="entry name" value="NAT_SF"/>
    <property type="match status" value="1"/>
</dbReference>
<name>F2NXZ0_TRES6</name>
<dbReference type="EMBL" id="CP002631">
    <property type="protein sequence ID" value="AEB13460.1"/>
    <property type="molecule type" value="Genomic_DNA"/>
</dbReference>
<feature type="domain" description="N-acetyltransferase" evidence="1">
    <location>
        <begin position="2"/>
        <end position="156"/>
    </location>
</feature>
<dbReference type="Gene3D" id="3.40.630.30">
    <property type="match status" value="1"/>
</dbReference>
<dbReference type="SUPFAM" id="SSF55729">
    <property type="entry name" value="Acyl-CoA N-acyltransferases (Nat)"/>
    <property type="match status" value="1"/>
</dbReference>
<dbReference type="InterPro" id="IPR000182">
    <property type="entry name" value="GNAT_dom"/>
</dbReference>
<dbReference type="PROSITE" id="PS51186">
    <property type="entry name" value="GNAT"/>
    <property type="match status" value="1"/>
</dbReference>
<dbReference type="HOGENOM" id="CLU_112329_1_0_12"/>
<keyword evidence="3" id="KW-1185">Reference proteome</keyword>
<dbReference type="Pfam" id="PF00583">
    <property type="entry name" value="Acetyltransf_1"/>
    <property type="match status" value="1"/>
</dbReference>
<accession>F2NXZ0</accession>
<dbReference type="AlphaFoldDB" id="F2NXZ0"/>
<dbReference type="eggNOG" id="COG5628">
    <property type="taxonomic scope" value="Bacteria"/>
</dbReference>
<evidence type="ECO:0000313" key="3">
    <source>
        <dbReference type="Proteomes" id="UP000006852"/>
    </source>
</evidence>
<sequence>MITLKPVTQNEKELLWNINQKYLYEMTKYYPDEMDENGNYHYGYFEAYFTEPARKAYLIYSGQNLAGFAMLNPHSYIGHKVDFVIAEFCVFPAYRRQHIAQKASEFILKKHPGKWEIKFNGNNLGAKKLWEKVTQKYNPAVHHINDDETVLEFSNC</sequence>
<gene>
    <name evidence="2" type="ordered locus">Tresu_0511</name>
</gene>